<dbReference type="PROSITE" id="PS51257">
    <property type="entry name" value="PROKAR_LIPOPROTEIN"/>
    <property type="match status" value="1"/>
</dbReference>
<dbReference type="eggNOG" id="COG4319">
    <property type="taxonomic scope" value="Bacteria"/>
</dbReference>
<dbReference type="HOGENOM" id="CLU_1660013_0_0_0"/>
<dbReference type="KEGG" id="wch:wcw_1714"/>
<dbReference type="STRING" id="716544.wcw_1714"/>
<protein>
    <recommendedName>
        <fullName evidence="1">SnoaL-like domain-containing protein</fullName>
    </recommendedName>
</protein>
<dbReference type="Gene3D" id="3.10.450.50">
    <property type="match status" value="1"/>
</dbReference>
<accession>D6YSL3</accession>
<gene>
    <name evidence="2" type="ordered locus">wcw_1714</name>
</gene>
<evidence type="ECO:0000313" key="2">
    <source>
        <dbReference type="EMBL" id="ADI39058.1"/>
    </source>
</evidence>
<sequence length="159" mass="18186">MFAKYLSICAVLGALLFASSCDRKEESVAPKMQKEVEVIEGKSKMYIDAVNARDLDTIVDQWSERAVYKNPYTEELVNGRKGIRSEFKKIFSNNNQAKIHVDEKTIRFPIEEKAVEEGVATIIVPGKNPVKRKYKMIYVNENGNWQILHTNRLGFGLED</sequence>
<name>D6YSL3_WADCW</name>
<dbReference type="Pfam" id="PF12680">
    <property type="entry name" value="SnoaL_2"/>
    <property type="match status" value="1"/>
</dbReference>
<dbReference type="AlphaFoldDB" id="D6YSL3"/>
<dbReference type="InterPro" id="IPR032710">
    <property type="entry name" value="NTF2-like_dom_sf"/>
</dbReference>
<dbReference type="InterPro" id="IPR037401">
    <property type="entry name" value="SnoaL-like"/>
</dbReference>
<proteinExistence type="predicted"/>
<evidence type="ECO:0000259" key="1">
    <source>
        <dbReference type="Pfam" id="PF12680"/>
    </source>
</evidence>
<feature type="domain" description="SnoaL-like" evidence="1">
    <location>
        <begin position="46"/>
        <end position="102"/>
    </location>
</feature>
<keyword evidence="3" id="KW-1185">Reference proteome</keyword>
<evidence type="ECO:0000313" key="3">
    <source>
        <dbReference type="Proteomes" id="UP000001505"/>
    </source>
</evidence>
<organism evidence="2 3">
    <name type="scientific">Waddlia chondrophila (strain ATCC VR-1470 / WSU 86-1044)</name>
    <dbReference type="NCBI Taxonomy" id="716544"/>
    <lineage>
        <taxon>Bacteria</taxon>
        <taxon>Pseudomonadati</taxon>
        <taxon>Chlamydiota</taxon>
        <taxon>Chlamydiia</taxon>
        <taxon>Parachlamydiales</taxon>
        <taxon>Waddliaceae</taxon>
        <taxon>Waddlia</taxon>
    </lineage>
</organism>
<dbReference type="SUPFAM" id="SSF54427">
    <property type="entry name" value="NTF2-like"/>
    <property type="match status" value="1"/>
</dbReference>
<dbReference type="RefSeq" id="WP_013182762.1">
    <property type="nucleotide sequence ID" value="NC_014225.1"/>
</dbReference>
<dbReference type="EMBL" id="CP001928">
    <property type="protein sequence ID" value="ADI39058.1"/>
    <property type="molecule type" value="Genomic_DNA"/>
</dbReference>
<reference evidence="2 3" key="1">
    <citation type="journal article" date="2010" name="PLoS ONE">
        <title>The Waddlia genome: a window into chlamydial biology.</title>
        <authorList>
            <person name="Bertelli C."/>
            <person name="Collyn F."/>
            <person name="Croxatto A."/>
            <person name="Ruckert C."/>
            <person name="Polkinghorne A."/>
            <person name="Kebbi-Beghdadi C."/>
            <person name="Goesmann A."/>
            <person name="Vaughan L."/>
            <person name="Greub G."/>
        </authorList>
    </citation>
    <scope>NUCLEOTIDE SEQUENCE [LARGE SCALE GENOMIC DNA]</scope>
    <source>
        <strain evidence="3">ATCC VR-1470 / WSU 86-1044</strain>
    </source>
</reference>
<dbReference type="Proteomes" id="UP000001505">
    <property type="component" value="Chromosome"/>
</dbReference>